<evidence type="ECO:0000259" key="2">
    <source>
        <dbReference type="Pfam" id="PF12248"/>
    </source>
</evidence>
<dbReference type="Pfam" id="PF12248">
    <property type="entry name" value="Methyltransf_FA"/>
    <property type="match status" value="1"/>
</dbReference>
<keyword evidence="4" id="KW-1185">Reference proteome</keyword>
<organism evidence="3 4">
    <name type="scientific">Mytilus coruscus</name>
    <name type="common">Sea mussel</name>
    <dbReference type="NCBI Taxonomy" id="42192"/>
    <lineage>
        <taxon>Eukaryota</taxon>
        <taxon>Metazoa</taxon>
        <taxon>Spiralia</taxon>
        <taxon>Lophotrochozoa</taxon>
        <taxon>Mollusca</taxon>
        <taxon>Bivalvia</taxon>
        <taxon>Autobranchia</taxon>
        <taxon>Pteriomorphia</taxon>
        <taxon>Mytilida</taxon>
        <taxon>Mytiloidea</taxon>
        <taxon>Mytilidae</taxon>
        <taxon>Mytilinae</taxon>
        <taxon>Mytilus</taxon>
    </lineage>
</organism>
<reference evidence="3 4" key="1">
    <citation type="submission" date="2020-06" db="EMBL/GenBank/DDBJ databases">
        <authorList>
            <person name="Li R."/>
            <person name="Bekaert M."/>
        </authorList>
    </citation>
    <scope>NUCLEOTIDE SEQUENCE [LARGE SCALE GENOMIC DNA]</scope>
    <source>
        <strain evidence="4">wild</strain>
    </source>
</reference>
<dbReference type="AlphaFoldDB" id="A0A6J8A8E1"/>
<feature type="region of interest" description="Disordered" evidence="1">
    <location>
        <begin position="202"/>
        <end position="221"/>
    </location>
</feature>
<dbReference type="Proteomes" id="UP000507470">
    <property type="component" value="Unassembled WGS sequence"/>
</dbReference>
<name>A0A6J8A8E1_MYTCO</name>
<protein>
    <recommendedName>
        <fullName evidence="2">Farnesoic acid O-methyl transferase domain-containing protein</fullName>
    </recommendedName>
</protein>
<evidence type="ECO:0000313" key="3">
    <source>
        <dbReference type="EMBL" id="CAC5362543.1"/>
    </source>
</evidence>
<gene>
    <name evidence="3" type="ORF">MCOR_4276</name>
</gene>
<evidence type="ECO:0000256" key="1">
    <source>
        <dbReference type="SAM" id="MobiDB-lite"/>
    </source>
</evidence>
<feature type="domain" description="Farnesoic acid O-methyl transferase" evidence="2">
    <location>
        <begin position="60"/>
        <end position="177"/>
    </location>
</feature>
<evidence type="ECO:0000313" key="4">
    <source>
        <dbReference type="Proteomes" id="UP000507470"/>
    </source>
</evidence>
<accession>A0A6J8A8E1</accession>
<proteinExistence type="predicted"/>
<dbReference type="OrthoDB" id="6044186at2759"/>
<dbReference type="PANTHER" id="PTHR36695">
    <property type="entry name" value="AGAP008648-PA"/>
    <property type="match status" value="1"/>
</dbReference>
<feature type="region of interest" description="Disordered" evidence="1">
    <location>
        <begin position="245"/>
        <end position="264"/>
    </location>
</feature>
<dbReference type="PANTHER" id="PTHR36695:SF12">
    <property type="entry name" value="AGAP008648-PA"/>
    <property type="match status" value="1"/>
</dbReference>
<dbReference type="EMBL" id="CACVKT020000743">
    <property type="protein sequence ID" value="CAC5362543.1"/>
    <property type="molecule type" value="Genomic_DNA"/>
</dbReference>
<dbReference type="InterPro" id="IPR022041">
    <property type="entry name" value="Methyltransf_FA"/>
</dbReference>
<sequence length="290" mass="32290">MEYLRSSYNSYIIAALYGIKLLSAITIHTDNVGKKASRNYQSNEIYTQLTPYGILPVGDVFLEFKVKACNDAFVLLSSASDLNSTFLYEIVIGSRSNTAIFLRRKYGGITALMSGIKAIVLFCDEYTELFVNWSNSGRITIGNDSHTFIDWTDPYPFMIEGYGIMTGWGADGSWIFNFEASDTQTRLNAGDTQTHLEASNTQTHLKASDTQTHLKTSDTQTHLEASDTQTHLEASDTQTHLEASDTQTHLEASDTQTHLETSDTQTHLEAIDTQTHLEAIDTQTHSFGIQ</sequence>